<comment type="caution">
    <text evidence="1">The sequence shown here is derived from an EMBL/GenBank/DDBJ whole genome shotgun (WGS) entry which is preliminary data.</text>
</comment>
<accession>A0A5B2VI68</accession>
<protein>
    <submittedName>
        <fullName evidence="1">Uncharacterized protein</fullName>
    </submittedName>
</protein>
<name>A0A5B2VI68_9BACT</name>
<evidence type="ECO:0000313" key="2">
    <source>
        <dbReference type="Proteomes" id="UP000324611"/>
    </source>
</evidence>
<gene>
    <name evidence="1" type="ORF">F0L74_20585</name>
</gene>
<proteinExistence type="predicted"/>
<dbReference type="AlphaFoldDB" id="A0A5B2VI68"/>
<evidence type="ECO:0000313" key="1">
    <source>
        <dbReference type="EMBL" id="KAA2238624.1"/>
    </source>
</evidence>
<sequence length="80" mass="8097">MIRKNIQSFINKLQEHQDGTMSGGFGALRGGASSVLFSTNTSGCTNSGTSCSGSNSPVCTNTVSCSGSNSLHCSNQGVCS</sequence>
<organism evidence="1 2">
    <name type="scientific">Chitinophaga agrisoli</name>
    <dbReference type="NCBI Taxonomy" id="2607653"/>
    <lineage>
        <taxon>Bacteria</taxon>
        <taxon>Pseudomonadati</taxon>
        <taxon>Bacteroidota</taxon>
        <taxon>Chitinophagia</taxon>
        <taxon>Chitinophagales</taxon>
        <taxon>Chitinophagaceae</taxon>
        <taxon>Chitinophaga</taxon>
    </lineage>
</organism>
<keyword evidence="2" id="KW-1185">Reference proteome</keyword>
<dbReference type="EMBL" id="VUOC01000004">
    <property type="protein sequence ID" value="KAA2238624.1"/>
    <property type="molecule type" value="Genomic_DNA"/>
</dbReference>
<reference evidence="1 2" key="1">
    <citation type="submission" date="2019-09" db="EMBL/GenBank/DDBJ databases">
        <title>Chitinophaga ginsengihumi sp. nov., isolated from soil of ginseng rhizosphere.</title>
        <authorList>
            <person name="Lee J."/>
        </authorList>
    </citation>
    <scope>NUCLEOTIDE SEQUENCE [LARGE SCALE GENOMIC DNA]</scope>
    <source>
        <strain evidence="1 2">BN140078</strain>
    </source>
</reference>
<dbReference type="RefSeq" id="WP_149839803.1">
    <property type="nucleotide sequence ID" value="NZ_VUOC01000004.1"/>
</dbReference>
<dbReference type="Proteomes" id="UP000324611">
    <property type="component" value="Unassembled WGS sequence"/>
</dbReference>
<reference evidence="1 2" key="2">
    <citation type="submission" date="2019-09" db="EMBL/GenBank/DDBJ databases">
        <authorList>
            <person name="Jin C."/>
        </authorList>
    </citation>
    <scope>NUCLEOTIDE SEQUENCE [LARGE SCALE GENOMIC DNA]</scope>
    <source>
        <strain evidence="1 2">BN140078</strain>
    </source>
</reference>